<protein>
    <submittedName>
        <fullName evidence="1">Uncharacterized protein</fullName>
    </submittedName>
</protein>
<name>A0A807LCM4_9ENTR</name>
<sequence length="329" mass="36737">MDVNNSIRDGDILRLRFGTDYGQIHRDAKYGAPYAMKIQDIRFYCQSGNGTPLNAYWLDEHDRLTLQQAPSSEVTPLTEDQLAAGKALCAVKDIRQFTGQGPLTTREKTLAANQPTPPDFSRNDPALLGEATLPQEVEKRVQQAVGSPEQRPAFRHLRYKQNADSSMPTIFRIDAQPDGTTLTLKTAPLANIAFYFQDQSLFNLVELKSVESMAVTPAVTQTLESDIALPPVAGGHFQWRVQQQVAKKAQQVTKSQTCKADAQWQEAATLNPRFSGRLLEFTCTDDRGDGRAMSSDYAWLEALRIFIRIGYHEGGKKVRFALSDVEIEQ</sequence>
<dbReference type="EMBL" id="CP019445">
    <property type="protein sequence ID" value="APZ03961.1"/>
    <property type="molecule type" value="Genomic_DNA"/>
</dbReference>
<keyword evidence="2" id="KW-1185">Reference proteome</keyword>
<dbReference type="KEGG" id="kco:BWI95_02160"/>
<accession>A0A807LCM4</accession>
<dbReference type="AlphaFoldDB" id="A0A807LCM4"/>
<gene>
    <name evidence="1" type="ORF">BWI95_02160</name>
</gene>
<evidence type="ECO:0000313" key="2">
    <source>
        <dbReference type="Proteomes" id="UP000187148"/>
    </source>
</evidence>
<organism evidence="1 2">
    <name type="scientific">Kosakonia cowanii JCM 10956 = DSM 18146</name>
    <dbReference type="NCBI Taxonomy" id="1300165"/>
    <lineage>
        <taxon>Bacteria</taxon>
        <taxon>Pseudomonadati</taxon>
        <taxon>Pseudomonadota</taxon>
        <taxon>Gammaproteobacteria</taxon>
        <taxon>Enterobacterales</taxon>
        <taxon>Enterobacteriaceae</taxon>
        <taxon>Kosakonia</taxon>
    </lineage>
</organism>
<dbReference type="RefSeq" id="WP_076768924.1">
    <property type="nucleotide sequence ID" value="NZ_CP019445.1"/>
</dbReference>
<evidence type="ECO:0000313" key="1">
    <source>
        <dbReference type="EMBL" id="APZ03961.1"/>
    </source>
</evidence>
<dbReference type="Proteomes" id="UP000187148">
    <property type="component" value="Chromosome"/>
</dbReference>
<reference evidence="1 2" key="1">
    <citation type="submission" date="2017-01" db="EMBL/GenBank/DDBJ databases">
        <authorList>
            <person name="Cao J.-M."/>
        </authorList>
    </citation>
    <scope>NUCLEOTIDE SEQUENCE [LARGE SCALE GENOMIC DNA]</scope>
    <source>
        <strain evidence="1 2">888-76</strain>
    </source>
</reference>
<proteinExistence type="predicted"/>